<dbReference type="InterPro" id="IPR013154">
    <property type="entry name" value="ADH-like_N"/>
</dbReference>
<dbReference type="PANTHER" id="PTHR44054:SF1">
    <property type="entry name" value="SYNAPTIC VESICLE MEMBRANE PROTEIN VAT-1 HOMOLOG"/>
    <property type="match status" value="1"/>
</dbReference>
<dbReference type="EMBL" id="CP063845">
    <property type="protein sequence ID" value="UFP94726.1"/>
    <property type="molecule type" value="Genomic_DNA"/>
</dbReference>
<evidence type="ECO:0000256" key="1">
    <source>
        <dbReference type="ARBA" id="ARBA00023002"/>
    </source>
</evidence>
<proteinExistence type="predicted"/>
<keyword evidence="4" id="KW-1185">Reference proteome</keyword>
<accession>A0ABY3PM11</accession>
<dbReference type="SUPFAM" id="SSF50129">
    <property type="entry name" value="GroES-like"/>
    <property type="match status" value="1"/>
</dbReference>
<dbReference type="Pfam" id="PF00107">
    <property type="entry name" value="ADH_zinc_N"/>
    <property type="match status" value="1"/>
</dbReference>
<feature type="domain" description="Enoyl reductase (ER)" evidence="2">
    <location>
        <begin position="10"/>
        <end position="334"/>
    </location>
</feature>
<evidence type="ECO:0000259" key="2">
    <source>
        <dbReference type="SMART" id="SM00829"/>
    </source>
</evidence>
<evidence type="ECO:0000313" key="3">
    <source>
        <dbReference type="EMBL" id="UFP94726.1"/>
    </source>
</evidence>
<dbReference type="RefSeq" id="WP_230841782.1">
    <property type="nucleotide sequence ID" value="NZ_CP063845.1"/>
</dbReference>
<dbReference type="CDD" id="cd08268">
    <property type="entry name" value="MDR2"/>
    <property type="match status" value="1"/>
</dbReference>
<protein>
    <submittedName>
        <fullName evidence="3">Zinc-dependent alcohol dehydrogenase family protein</fullName>
    </submittedName>
</protein>
<dbReference type="Gene3D" id="3.40.50.720">
    <property type="entry name" value="NAD(P)-binding Rossmann-like Domain"/>
    <property type="match status" value="1"/>
</dbReference>
<dbReference type="SMART" id="SM00829">
    <property type="entry name" value="PKS_ER"/>
    <property type="match status" value="1"/>
</dbReference>
<evidence type="ECO:0000313" key="4">
    <source>
        <dbReference type="Proteomes" id="UP001054846"/>
    </source>
</evidence>
<dbReference type="Gene3D" id="3.90.180.10">
    <property type="entry name" value="Medium-chain alcohol dehydrogenases, catalytic domain"/>
    <property type="match status" value="1"/>
</dbReference>
<dbReference type="InterPro" id="IPR013149">
    <property type="entry name" value="ADH-like_C"/>
</dbReference>
<dbReference type="InterPro" id="IPR036291">
    <property type="entry name" value="NAD(P)-bd_dom_sf"/>
</dbReference>
<dbReference type="Proteomes" id="UP001054846">
    <property type="component" value="Chromosome"/>
</dbReference>
<dbReference type="InterPro" id="IPR011032">
    <property type="entry name" value="GroES-like_sf"/>
</dbReference>
<dbReference type="InterPro" id="IPR052100">
    <property type="entry name" value="SV-ATPase_mito-regulator"/>
</dbReference>
<keyword evidence="1" id="KW-0560">Oxidoreductase</keyword>
<dbReference type="Pfam" id="PF08240">
    <property type="entry name" value="ADH_N"/>
    <property type="match status" value="1"/>
</dbReference>
<reference evidence="3 4" key="1">
    <citation type="journal article" date="2021" name="Genome Biol. Evol.">
        <title>Complete Genome Sequencing of a Novel Gloeobacter Species from a Waterfall Cave in Mexico.</title>
        <authorList>
            <person name="Saw J.H."/>
            <person name="Cardona T."/>
            <person name="Montejano G."/>
        </authorList>
    </citation>
    <scope>NUCLEOTIDE SEQUENCE [LARGE SCALE GENOMIC DNA]</scope>
    <source>
        <strain evidence="3">MG652769</strain>
    </source>
</reference>
<dbReference type="SUPFAM" id="SSF51735">
    <property type="entry name" value="NAD(P)-binding Rossmann-fold domains"/>
    <property type="match status" value="1"/>
</dbReference>
<dbReference type="InterPro" id="IPR020843">
    <property type="entry name" value="ER"/>
</dbReference>
<gene>
    <name evidence="3" type="ORF">ISF26_00260</name>
</gene>
<organism evidence="3 4">
    <name type="scientific">Gloeobacter morelensis MG652769</name>
    <dbReference type="NCBI Taxonomy" id="2781736"/>
    <lineage>
        <taxon>Bacteria</taxon>
        <taxon>Bacillati</taxon>
        <taxon>Cyanobacteriota</taxon>
        <taxon>Cyanophyceae</taxon>
        <taxon>Gloeobacterales</taxon>
        <taxon>Gloeobacteraceae</taxon>
        <taxon>Gloeobacter</taxon>
        <taxon>Gloeobacter morelensis</taxon>
    </lineage>
</organism>
<name>A0ABY3PM11_9CYAN</name>
<sequence>MQKVIVEAFGGVDRLHLAALPDPCPIGQQVLVRLTSIGMNHADLMARRGEYRLSSGEPPFTPGLEGGGYIEAVGPAVHDRHVGQRVLLSLDAPVHPEGRVGTYGTHYLTSAAQTVIAPDALPDQLLGALWLAYLTAWSCLIWRQGLRAGQVVLLPAASSSVAIAAAQIVRHHGGVAIGTTTSALKCEKLQAMGESAYAHIVCTGERQWRKQVKKLTDNRGVDVVFDPVGAGPLLQSAIHLLAEGATIWIYGLLGKPDVLDVTPLIRKRAALRGWLLDELSALGSEPVQRAYQHVLDRFADGTYALPIAGIFPLRDVREAHARMEQGAHIGKFILVP</sequence>
<dbReference type="PANTHER" id="PTHR44054">
    <property type="entry name" value="SYNAPTIC VESICLE MEMBRANE PROTEIN VAT-1 HOMOLOG-LIKE"/>
    <property type="match status" value="1"/>
</dbReference>